<dbReference type="Proteomes" id="UP000049983">
    <property type="component" value="Unassembled WGS sequence"/>
</dbReference>
<dbReference type="EMBL" id="CXWC01000011">
    <property type="protein sequence ID" value="CTQ74592.1"/>
    <property type="molecule type" value="Genomic_DNA"/>
</dbReference>
<proteinExistence type="predicted"/>
<organism evidence="1 2">
    <name type="scientific">Roseibium album</name>
    <dbReference type="NCBI Taxonomy" id="311410"/>
    <lineage>
        <taxon>Bacteria</taxon>
        <taxon>Pseudomonadati</taxon>
        <taxon>Pseudomonadota</taxon>
        <taxon>Alphaproteobacteria</taxon>
        <taxon>Hyphomicrobiales</taxon>
        <taxon>Stappiaceae</taxon>
        <taxon>Roseibium</taxon>
    </lineage>
</organism>
<reference evidence="2" key="1">
    <citation type="submission" date="2015-07" db="EMBL/GenBank/DDBJ databases">
        <authorList>
            <person name="Rodrigo-Torres Lidia"/>
            <person name="Arahal R.David."/>
        </authorList>
    </citation>
    <scope>NUCLEOTIDE SEQUENCE [LARGE SCALE GENOMIC DNA]</scope>
    <source>
        <strain evidence="2">CECT 5096</strain>
    </source>
</reference>
<gene>
    <name evidence="1" type="ORF">LA5096_04107</name>
</gene>
<evidence type="ECO:0000313" key="1">
    <source>
        <dbReference type="EMBL" id="CTQ74592.1"/>
    </source>
</evidence>
<protein>
    <submittedName>
        <fullName evidence="1">Uncharacterized protein</fullName>
    </submittedName>
</protein>
<name>A0A0M6ZDH6_9HYPH</name>
<keyword evidence="2" id="KW-1185">Reference proteome</keyword>
<sequence>MVDTQVISCRSSFSRIRQSIAAPCFTTIPTPPICLAKPAPRYLPENVCIKRGAGFCYGPRTSPR</sequence>
<dbReference type="AlphaFoldDB" id="A0A0M6ZDH6"/>
<accession>A0A0M6ZDH6</accession>
<evidence type="ECO:0000313" key="2">
    <source>
        <dbReference type="Proteomes" id="UP000049983"/>
    </source>
</evidence>